<dbReference type="PANTHER" id="PTHR34677:SF3">
    <property type="entry name" value="BACTERIAL IG-LIKE DOMAIN-CONTAINING PROTEIN"/>
    <property type="match status" value="1"/>
</dbReference>
<keyword evidence="1" id="KW-1133">Transmembrane helix</keyword>
<name>A0A6A2ZUE1_HIBSY</name>
<dbReference type="EMBL" id="VEPZ02001078">
    <property type="protein sequence ID" value="KAE8695611.1"/>
    <property type="molecule type" value="Genomic_DNA"/>
</dbReference>
<evidence type="ECO:0000313" key="2">
    <source>
        <dbReference type="EMBL" id="KAE8695611.1"/>
    </source>
</evidence>
<accession>A0A6A2ZUE1</accession>
<gene>
    <name evidence="2" type="ORF">F3Y22_tig00110695pilonHSYRG00001</name>
</gene>
<organism evidence="2 3">
    <name type="scientific">Hibiscus syriacus</name>
    <name type="common">Rose of Sharon</name>
    <dbReference type="NCBI Taxonomy" id="106335"/>
    <lineage>
        <taxon>Eukaryota</taxon>
        <taxon>Viridiplantae</taxon>
        <taxon>Streptophyta</taxon>
        <taxon>Embryophyta</taxon>
        <taxon>Tracheophyta</taxon>
        <taxon>Spermatophyta</taxon>
        <taxon>Magnoliopsida</taxon>
        <taxon>eudicotyledons</taxon>
        <taxon>Gunneridae</taxon>
        <taxon>Pentapetalae</taxon>
        <taxon>rosids</taxon>
        <taxon>malvids</taxon>
        <taxon>Malvales</taxon>
        <taxon>Malvaceae</taxon>
        <taxon>Malvoideae</taxon>
        <taxon>Hibiscus</taxon>
    </lineage>
</organism>
<evidence type="ECO:0000256" key="1">
    <source>
        <dbReference type="SAM" id="Phobius"/>
    </source>
</evidence>
<comment type="caution">
    <text evidence="2">The sequence shown here is derived from an EMBL/GenBank/DDBJ whole genome shotgun (WGS) entry which is preliminary data.</text>
</comment>
<dbReference type="Proteomes" id="UP000436088">
    <property type="component" value="Unassembled WGS sequence"/>
</dbReference>
<evidence type="ECO:0000313" key="3">
    <source>
        <dbReference type="Proteomes" id="UP000436088"/>
    </source>
</evidence>
<keyword evidence="1" id="KW-0812">Transmembrane</keyword>
<reference evidence="2" key="1">
    <citation type="submission" date="2019-09" db="EMBL/GenBank/DDBJ databases">
        <title>Draft genome information of white flower Hibiscus syriacus.</title>
        <authorList>
            <person name="Kim Y.-M."/>
        </authorList>
    </citation>
    <scope>NUCLEOTIDE SEQUENCE [LARGE SCALE GENOMIC DNA]</scope>
    <source>
        <strain evidence="2">YM2019G1</strain>
    </source>
</reference>
<proteinExistence type="predicted"/>
<keyword evidence="1" id="KW-0472">Membrane</keyword>
<dbReference type="AlphaFoldDB" id="A0A6A2ZUE1"/>
<protein>
    <submittedName>
        <fullName evidence="2">Uncharacterized protein</fullName>
    </submittedName>
</protein>
<keyword evidence="3" id="KW-1185">Reference proteome</keyword>
<feature type="transmembrane region" description="Helical" evidence="1">
    <location>
        <begin position="429"/>
        <end position="449"/>
    </location>
</feature>
<sequence>MVVGALNLPSQQFTFISMKLPPPWSRLSTAIFRYSFERPNGSNACRNSSCSIYCELDGQRLKPCHADNLVLRNLTANHKHNFLLKVITLNGEKNSSAYSWFIDKIPPTAIISSKQNYTNAKKITIDITFNEACTRHGGFKCLNSSNCDLPTGSTLEKHIWACCGYNGDDICKDRAGNNFMRSNSSTLIVHLNGGVEGVHGFQHSVINSTEQILNALDVNFGSLIPVNQRTHGNSRFAFSLKNIAPKTEIITVKLQAGLLIGRTGTPVSLLTHLHSSMPGIGLSTSSENFTKESNINVVVEFTSRFLVSRPHDRSVWRETHKADSTPAISTALHSFVTAGVLATTLAAATLSLSSTNLGAISSNTYVASDASKNLHGMIGHLQVFVLSDWLLADQPIEYSETTKRGEPLSLAMCKKLQNYKGWQDMEMNLFWLSTGVGSLLMLHLHVSFLKMEDRCCSSMDDFGSEIRAPPFNSRTALCISVCCICNKR</sequence>
<dbReference type="PANTHER" id="PTHR34677">
    <property type="match status" value="1"/>
</dbReference>